<dbReference type="Gene3D" id="3.20.20.70">
    <property type="entry name" value="Aldolase class I"/>
    <property type="match status" value="2"/>
</dbReference>
<comment type="cofactor">
    <cofactor evidence="1">
        <name>FMN</name>
        <dbReference type="ChEBI" id="CHEBI:58210"/>
    </cofactor>
</comment>
<dbReference type="EMBL" id="RZNX01000005">
    <property type="protein sequence ID" value="RUT29883.1"/>
    <property type="molecule type" value="Genomic_DNA"/>
</dbReference>
<evidence type="ECO:0000313" key="3">
    <source>
        <dbReference type="EMBL" id="RUT29883.1"/>
    </source>
</evidence>
<sequence length="431" mass="48981">MMNGPILPARPLIGKETVSRIEADYDRFREGMPDQVEQYILDRYGVDVSSRYGAASIRNPFGKASGQLSVNLEQVKADTKAGLGFVVLKTVIAENQYGSRSMKEWAVKETRMVVNQITGKETGELGWNVTWRGRGWYGSLKAYLDFFRAALAEGRTRGTVIVPSCKYHLPSQSDPGYQLDEYRYTTQMLYKVWKEAGEPGPLQMEKDFSPTVAGSGLASQKYTVLEWLRQVPYLIKTSVPESDIQLGIKLMNTMFDDRFQLESVRTLLEEGRARPDYVVYANRLYDSHLKFLGKEGAAYGGPDLSTRNLRILSRLRKLEIQGKLRSPIPPISGTGNVHSGKMAAEYALRGAESVQMHTIFQRPNSAFGMRTGSKTERALHELYFHPAEGLITWMLHLKEHQEIDCPDGIIRFRDLASWYRNKGREYFLYMV</sequence>
<evidence type="ECO:0000256" key="2">
    <source>
        <dbReference type="ARBA" id="ARBA00004725"/>
    </source>
</evidence>
<dbReference type="SUPFAM" id="SSF51395">
    <property type="entry name" value="FMN-linked oxidoreductases"/>
    <property type="match status" value="1"/>
</dbReference>
<dbReference type="InterPro" id="IPR013785">
    <property type="entry name" value="Aldolase_TIM"/>
</dbReference>
<dbReference type="PANTHER" id="PTHR48109:SF4">
    <property type="entry name" value="DIHYDROOROTATE DEHYDROGENASE (QUINONE), MITOCHONDRIAL"/>
    <property type="match status" value="1"/>
</dbReference>
<dbReference type="AlphaFoldDB" id="A0A433X770"/>
<dbReference type="RefSeq" id="WP_127199827.1">
    <property type="nucleotide sequence ID" value="NZ_RZNX01000005.1"/>
</dbReference>
<comment type="pathway">
    <text evidence="2">Pyrimidine metabolism; UMP biosynthesis via de novo pathway.</text>
</comment>
<dbReference type="GO" id="GO:0006207">
    <property type="term" value="P:'de novo' pyrimidine nucleobase biosynthetic process"/>
    <property type="evidence" value="ECO:0007669"/>
    <property type="project" value="TreeGrafter"/>
</dbReference>
<comment type="caution">
    <text evidence="3">The sequence shown here is derived from an EMBL/GenBank/DDBJ whole genome shotgun (WGS) entry which is preliminary data.</text>
</comment>
<proteinExistence type="predicted"/>
<dbReference type="GO" id="GO:0009220">
    <property type="term" value="P:pyrimidine ribonucleotide biosynthetic process"/>
    <property type="evidence" value="ECO:0007669"/>
    <property type="project" value="TreeGrafter"/>
</dbReference>
<accession>A0A433X770</accession>
<protein>
    <recommendedName>
        <fullName evidence="5">Dihydroorotate dehydrogenase domain-containing protein</fullName>
    </recommendedName>
</protein>
<reference evidence="3 4" key="1">
    <citation type="submission" date="2018-12" db="EMBL/GenBank/DDBJ databases">
        <authorList>
            <person name="Sun L."/>
            <person name="Chen Z."/>
        </authorList>
    </citation>
    <scope>NUCLEOTIDE SEQUENCE [LARGE SCALE GENOMIC DNA]</scope>
    <source>
        <strain evidence="3 4">3-5-3</strain>
    </source>
</reference>
<evidence type="ECO:0000256" key="1">
    <source>
        <dbReference type="ARBA" id="ARBA00001917"/>
    </source>
</evidence>
<gene>
    <name evidence="3" type="ORF">EJP77_13785</name>
</gene>
<evidence type="ECO:0000313" key="4">
    <source>
        <dbReference type="Proteomes" id="UP000272464"/>
    </source>
</evidence>
<dbReference type="InterPro" id="IPR050074">
    <property type="entry name" value="DHO_dehydrogenase"/>
</dbReference>
<dbReference type="GO" id="GO:0004152">
    <property type="term" value="F:dihydroorotate dehydrogenase activity"/>
    <property type="evidence" value="ECO:0007669"/>
    <property type="project" value="TreeGrafter"/>
</dbReference>
<dbReference type="OrthoDB" id="2532974at2"/>
<name>A0A433X770_9BACL</name>
<organism evidence="3 4">
    <name type="scientific">Paenibacillus zeisoli</name>
    <dbReference type="NCBI Taxonomy" id="2496267"/>
    <lineage>
        <taxon>Bacteria</taxon>
        <taxon>Bacillati</taxon>
        <taxon>Bacillota</taxon>
        <taxon>Bacilli</taxon>
        <taxon>Bacillales</taxon>
        <taxon>Paenibacillaceae</taxon>
        <taxon>Paenibacillus</taxon>
    </lineage>
</organism>
<dbReference type="PANTHER" id="PTHR48109">
    <property type="entry name" value="DIHYDROOROTATE DEHYDROGENASE (QUINONE), MITOCHONDRIAL-RELATED"/>
    <property type="match status" value="1"/>
</dbReference>
<dbReference type="Proteomes" id="UP000272464">
    <property type="component" value="Unassembled WGS sequence"/>
</dbReference>
<evidence type="ECO:0008006" key="5">
    <source>
        <dbReference type="Google" id="ProtNLM"/>
    </source>
</evidence>
<keyword evidence="4" id="KW-1185">Reference proteome</keyword>
<dbReference type="GO" id="GO:0005886">
    <property type="term" value="C:plasma membrane"/>
    <property type="evidence" value="ECO:0007669"/>
    <property type="project" value="TreeGrafter"/>
</dbReference>